<comment type="caution">
    <text evidence="1">The sequence shown here is derived from an EMBL/GenBank/DDBJ whole genome shotgun (WGS) entry which is preliminary data.</text>
</comment>
<dbReference type="InterPro" id="IPR036361">
    <property type="entry name" value="SAP_dom_sf"/>
</dbReference>
<dbReference type="Proteomes" id="UP001196843">
    <property type="component" value="Unassembled WGS sequence"/>
</dbReference>
<dbReference type="EMBL" id="JAEUAW010000010">
    <property type="protein sequence ID" value="MBW9094639.1"/>
    <property type="molecule type" value="Genomic_DNA"/>
</dbReference>
<proteinExistence type="predicted"/>
<name>A0ABS7HNT9_9MICO</name>
<evidence type="ECO:0000313" key="2">
    <source>
        <dbReference type="Proteomes" id="UP001196843"/>
    </source>
</evidence>
<sequence length="91" mass="9644">MTKQLIHRSPLGELEIPTVLEPVAAGVPFEVDDDIAASLLEQHELYELAKKPTVPELKAIAAERGIDITGLKKAADISAAIAAADAEEEGE</sequence>
<gene>
    <name evidence="1" type="ORF">JNB62_13160</name>
</gene>
<keyword evidence="2" id="KW-1185">Reference proteome</keyword>
<organism evidence="1 2">
    <name type="scientific">Microbacterium jejuense</name>
    <dbReference type="NCBI Taxonomy" id="1263637"/>
    <lineage>
        <taxon>Bacteria</taxon>
        <taxon>Bacillati</taxon>
        <taxon>Actinomycetota</taxon>
        <taxon>Actinomycetes</taxon>
        <taxon>Micrococcales</taxon>
        <taxon>Microbacteriaceae</taxon>
        <taxon>Microbacterium</taxon>
    </lineage>
</organism>
<protein>
    <submittedName>
        <fullName evidence="1">SAP domain-containing protein</fullName>
    </submittedName>
</protein>
<reference evidence="1 2" key="1">
    <citation type="journal article" date="2021" name="MBio">
        <title>Poor Competitiveness of Bradyrhizobium in Pigeon Pea Root Colonization in Indian Soils.</title>
        <authorList>
            <person name="Chalasani D."/>
            <person name="Basu A."/>
            <person name="Pullabhotla S.V.S.R.N."/>
            <person name="Jorrin B."/>
            <person name="Neal A.L."/>
            <person name="Poole P.S."/>
            <person name="Podile A.R."/>
            <person name="Tkacz A."/>
        </authorList>
    </citation>
    <scope>NUCLEOTIDE SEQUENCE [LARGE SCALE GENOMIC DNA]</scope>
    <source>
        <strain evidence="1 2">HU14</strain>
    </source>
</reference>
<dbReference type="Gene3D" id="1.10.720.30">
    <property type="entry name" value="SAP domain"/>
    <property type="match status" value="1"/>
</dbReference>
<evidence type="ECO:0000313" key="1">
    <source>
        <dbReference type="EMBL" id="MBW9094639.1"/>
    </source>
</evidence>
<accession>A0ABS7HNT9</accession>
<dbReference type="RefSeq" id="WP_220301362.1">
    <property type="nucleotide sequence ID" value="NZ_JAEUAW010000010.1"/>
</dbReference>